<evidence type="ECO:0000313" key="3">
    <source>
        <dbReference type="Proteomes" id="UP001491310"/>
    </source>
</evidence>
<keyword evidence="3" id="KW-1185">Reference proteome</keyword>
<dbReference type="Proteomes" id="UP001491310">
    <property type="component" value="Unassembled WGS sequence"/>
</dbReference>
<name>A0ABR2YQD9_9CHLO</name>
<feature type="coiled-coil region" evidence="1">
    <location>
        <begin position="94"/>
        <end position="128"/>
    </location>
</feature>
<sequence length="288" mass="32286">MATNTTATAVHYLDDVESGQEGFFITLLKLRWRAARGDYASLSPRPPAEKSSDSLQCSVGRLLDTTENLRKGTQEQSALISQLGQQISHVTLHAKALKHDIDDLKRLNAEFKKDMACHKSRLSELRQKAELHQKGVKVETLLGQTKAVFWGLVKDMVIQGECRAYMDPTNLREIGELLTAEQLHRWSKFEQAISPFLTTEELYLADDQLRSMAFGYVPSLALEHTSAATEGRLHSWAAELIWEPELLGPVKKFISLLASFSTEDKPLLPDLTYHNKLAPQEAGTTIDN</sequence>
<keyword evidence="1" id="KW-0175">Coiled coil</keyword>
<comment type="caution">
    <text evidence="2">The sequence shown here is derived from an EMBL/GenBank/DDBJ whole genome shotgun (WGS) entry which is preliminary data.</text>
</comment>
<protein>
    <submittedName>
        <fullName evidence="2">Uncharacterized protein</fullName>
    </submittedName>
</protein>
<organism evidence="2 3">
    <name type="scientific">Coccomyxa subellipsoidea</name>
    <dbReference type="NCBI Taxonomy" id="248742"/>
    <lineage>
        <taxon>Eukaryota</taxon>
        <taxon>Viridiplantae</taxon>
        <taxon>Chlorophyta</taxon>
        <taxon>core chlorophytes</taxon>
        <taxon>Trebouxiophyceae</taxon>
        <taxon>Trebouxiophyceae incertae sedis</taxon>
        <taxon>Coccomyxaceae</taxon>
        <taxon>Coccomyxa</taxon>
    </lineage>
</organism>
<evidence type="ECO:0000313" key="2">
    <source>
        <dbReference type="EMBL" id="KAK9909107.1"/>
    </source>
</evidence>
<dbReference type="EMBL" id="JALJOT010000007">
    <property type="protein sequence ID" value="KAK9909107.1"/>
    <property type="molecule type" value="Genomic_DNA"/>
</dbReference>
<reference evidence="2 3" key="1">
    <citation type="journal article" date="2024" name="Nat. Commun.">
        <title>Phylogenomics reveals the evolutionary origins of lichenization in chlorophyte algae.</title>
        <authorList>
            <person name="Puginier C."/>
            <person name="Libourel C."/>
            <person name="Otte J."/>
            <person name="Skaloud P."/>
            <person name="Haon M."/>
            <person name="Grisel S."/>
            <person name="Petersen M."/>
            <person name="Berrin J.G."/>
            <person name="Delaux P.M."/>
            <person name="Dal Grande F."/>
            <person name="Keller J."/>
        </authorList>
    </citation>
    <scope>NUCLEOTIDE SEQUENCE [LARGE SCALE GENOMIC DNA]</scope>
    <source>
        <strain evidence="2 3">SAG 216-7</strain>
    </source>
</reference>
<proteinExistence type="predicted"/>
<accession>A0ABR2YQD9</accession>
<gene>
    <name evidence="2" type="ORF">WJX75_007247</name>
</gene>
<evidence type="ECO:0000256" key="1">
    <source>
        <dbReference type="SAM" id="Coils"/>
    </source>
</evidence>